<name>A0ABT3CQK6_9BACT</name>
<dbReference type="EMBL" id="JAOYOD010000001">
    <property type="protein sequence ID" value="MCV9385985.1"/>
    <property type="molecule type" value="Genomic_DNA"/>
</dbReference>
<feature type="modified residue" description="4-aspartylphosphate" evidence="1">
    <location>
        <position position="57"/>
    </location>
</feature>
<organism evidence="4 5">
    <name type="scientific">Reichenbachiella ulvae</name>
    <dbReference type="NCBI Taxonomy" id="2980104"/>
    <lineage>
        <taxon>Bacteria</taxon>
        <taxon>Pseudomonadati</taxon>
        <taxon>Bacteroidota</taxon>
        <taxon>Cytophagia</taxon>
        <taxon>Cytophagales</taxon>
        <taxon>Reichenbachiellaceae</taxon>
        <taxon>Reichenbachiella</taxon>
    </lineage>
</organism>
<dbReference type="PANTHER" id="PTHR37299">
    <property type="entry name" value="TRANSCRIPTIONAL REGULATOR-RELATED"/>
    <property type="match status" value="1"/>
</dbReference>
<evidence type="ECO:0000313" key="4">
    <source>
        <dbReference type="EMBL" id="MCV9385985.1"/>
    </source>
</evidence>
<dbReference type="GO" id="GO:0003677">
    <property type="term" value="F:DNA binding"/>
    <property type="evidence" value="ECO:0007669"/>
    <property type="project" value="UniProtKB-KW"/>
</dbReference>
<dbReference type="Pfam" id="PF04397">
    <property type="entry name" value="LytTR"/>
    <property type="match status" value="1"/>
</dbReference>
<accession>A0ABT3CQK6</accession>
<dbReference type="InterPro" id="IPR001789">
    <property type="entry name" value="Sig_transdc_resp-reg_receiver"/>
</dbReference>
<dbReference type="InterPro" id="IPR007492">
    <property type="entry name" value="LytTR_DNA-bd_dom"/>
</dbReference>
<comment type="caution">
    <text evidence="4">The sequence shown here is derived from an EMBL/GenBank/DDBJ whole genome shotgun (WGS) entry which is preliminary data.</text>
</comment>
<dbReference type="InterPro" id="IPR011006">
    <property type="entry name" value="CheY-like_superfamily"/>
</dbReference>
<keyword evidence="1" id="KW-0597">Phosphoprotein</keyword>
<evidence type="ECO:0000256" key="1">
    <source>
        <dbReference type="PROSITE-ProRule" id="PRU00169"/>
    </source>
</evidence>
<dbReference type="Proteomes" id="UP001300692">
    <property type="component" value="Unassembled WGS sequence"/>
</dbReference>
<dbReference type="Pfam" id="PF00072">
    <property type="entry name" value="Response_reg"/>
    <property type="match status" value="1"/>
</dbReference>
<keyword evidence="5" id="KW-1185">Reference proteome</keyword>
<dbReference type="PROSITE" id="PS50110">
    <property type="entry name" value="RESPONSE_REGULATORY"/>
    <property type="match status" value="1"/>
</dbReference>
<dbReference type="SMART" id="SM00850">
    <property type="entry name" value="LytTR"/>
    <property type="match status" value="1"/>
</dbReference>
<dbReference type="InterPro" id="IPR046947">
    <property type="entry name" value="LytR-like"/>
</dbReference>
<dbReference type="RefSeq" id="WP_264136770.1">
    <property type="nucleotide sequence ID" value="NZ_JAOYOD010000001.1"/>
</dbReference>
<evidence type="ECO:0000259" key="2">
    <source>
        <dbReference type="PROSITE" id="PS50110"/>
    </source>
</evidence>
<protein>
    <submittedName>
        <fullName evidence="4">LytTR family DNA-binding domain-containing protein</fullName>
    </submittedName>
</protein>
<keyword evidence="4" id="KW-0238">DNA-binding</keyword>
<dbReference type="PANTHER" id="PTHR37299:SF1">
    <property type="entry name" value="STAGE 0 SPORULATION PROTEIN A HOMOLOG"/>
    <property type="match status" value="1"/>
</dbReference>
<dbReference type="SUPFAM" id="SSF52172">
    <property type="entry name" value="CheY-like"/>
    <property type="match status" value="1"/>
</dbReference>
<dbReference type="PROSITE" id="PS50930">
    <property type="entry name" value="HTH_LYTTR"/>
    <property type="match status" value="1"/>
</dbReference>
<sequence>MKALNAIIIEDEEKQSLLLQNLLKQNFPEIKVMTTCDSVLAGTSAIKQYQPDLLFMDVMINGGTSFDIIEAIPQLDAEVIFTTSFEQYAIRAFRLSAVDFLLKPIAIEELNEAIEKARTKILSERTSAHLQLLISNFRNPSFESVKIALPTYKGYSFVKPDEIIRCESDNTYTTFFLTDQREILVSKTLKHCEQMLETYSFCRVHNSSLINLKYITEYERGEGGIVKMSDGSEIAVSRRRKEHFLYSFKSQLP</sequence>
<reference evidence="4 5" key="1">
    <citation type="submission" date="2022-10" db="EMBL/GenBank/DDBJ databases">
        <title>Comparative genomics and taxonomic characterization of three novel marine species of genus Reichenbachiella exhibiting antioxidant and polysaccharide degradation activities.</title>
        <authorList>
            <person name="Muhammad N."/>
            <person name="Lee Y.-J."/>
            <person name="Ko J."/>
            <person name="Kim S.-G."/>
        </authorList>
    </citation>
    <scope>NUCLEOTIDE SEQUENCE [LARGE SCALE GENOMIC DNA]</scope>
    <source>
        <strain evidence="4 5">ABR2-5</strain>
    </source>
</reference>
<gene>
    <name evidence="4" type="ORF">N7U62_04885</name>
</gene>
<dbReference type="Gene3D" id="3.40.50.2300">
    <property type="match status" value="1"/>
</dbReference>
<feature type="domain" description="Response regulatory" evidence="2">
    <location>
        <begin position="5"/>
        <end position="118"/>
    </location>
</feature>
<dbReference type="Gene3D" id="2.40.50.1020">
    <property type="entry name" value="LytTr DNA-binding domain"/>
    <property type="match status" value="1"/>
</dbReference>
<evidence type="ECO:0000313" key="5">
    <source>
        <dbReference type="Proteomes" id="UP001300692"/>
    </source>
</evidence>
<dbReference type="SMART" id="SM00448">
    <property type="entry name" value="REC"/>
    <property type="match status" value="1"/>
</dbReference>
<proteinExistence type="predicted"/>
<evidence type="ECO:0000259" key="3">
    <source>
        <dbReference type="PROSITE" id="PS50930"/>
    </source>
</evidence>
<feature type="domain" description="HTH LytTR-type" evidence="3">
    <location>
        <begin position="147"/>
        <end position="240"/>
    </location>
</feature>